<dbReference type="PANTHER" id="PTHR42879:SF6">
    <property type="entry name" value="NADPH-DEPENDENT REDUCTASE BACG"/>
    <property type="match status" value="1"/>
</dbReference>
<dbReference type="Gene3D" id="3.40.50.720">
    <property type="entry name" value="NAD(P)-binding Rossmann-like Domain"/>
    <property type="match status" value="1"/>
</dbReference>
<dbReference type="CDD" id="cd05344">
    <property type="entry name" value="BKR_like_SDR_like"/>
    <property type="match status" value="1"/>
</dbReference>
<gene>
    <name evidence="2" type="ORF">HNR10_001030</name>
</gene>
<evidence type="ECO:0000313" key="2">
    <source>
        <dbReference type="EMBL" id="NYJ33149.1"/>
    </source>
</evidence>
<comment type="similarity">
    <text evidence="1">Belongs to the short-chain dehydrogenases/reductases (SDR) family.</text>
</comment>
<sequence length="261" mass="26727">MDLGIAGRVALVTAASSGLGRAMAVALAAEGVNVAVTGRDEERLAATVAACAEHGVSALALAWDLADHGRAAEVAAHVARDLGPVDILVNNTGGPPPTPALGQDIGLWQDHYASMVLPVIALTDAVVPGMRERGWGRIITSTSSGAIAPIPNLGISNTLRASLHSWSKTLAREVAADGVTANVIVPGRVATPRTDSLDRARAEREGRTVAEVEADARATIPAGRYGRPEEYGAVAAFLSSRQAAYVTGTAVRVDGGHLPTA</sequence>
<dbReference type="InterPro" id="IPR002347">
    <property type="entry name" value="SDR_fam"/>
</dbReference>
<dbReference type="EMBL" id="JACCFS010000001">
    <property type="protein sequence ID" value="NYJ33149.1"/>
    <property type="molecule type" value="Genomic_DNA"/>
</dbReference>
<comment type="caution">
    <text evidence="2">The sequence shown here is derived from an EMBL/GenBank/DDBJ whole genome shotgun (WGS) entry which is preliminary data.</text>
</comment>
<dbReference type="GO" id="GO:0004316">
    <property type="term" value="F:3-oxoacyl-[acyl-carrier-protein] reductase (NADPH) activity"/>
    <property type="evidence" value="ECO:0007669"/>
    <property type="project" value="UniProtKB-EC"/>
</dbReference>
<keyword evidence="3" id="KW-1185">Reference proteome</keyword>
<name>A0A7Z0EJD2_9ACTN</name>
<dbReference type="PANTHER" id="PTHR42879">
    <property type="entry name" value="3-OXOACYL-(ACYL-CARRIER-PROTEIN) REDUCTASE"/>
    <property type="match status" value="1"/>
</dbReference>
<reference evidence="2 3" key="1">
    <citation type="submission" date="2020-07" db="EMBL/GenBank/DDBJ databases">
        <title>Sequencing the genomes of 1000 actinobacteria strains.</title>
        <authorList>
            <person name="Klenk H.-P."/>
        </authorList>
    </citation>
    <scope>NUCLEOTIDE SEQUENCE [LARGE SCALE GENOMIC DNA]</scope>
    <source>
        <strain evidence="2 3">DSM 44442</strain>
    </source>
</reference>
<dbReference type="SUPFAM" id="SSF51735">
    <property type="entry name" value="NAD(P)-binding Rossmann-fold domains"/>
    <property type="match status" value="1"/>
</dbReference>
<dbReference type="EC" id="1.1.1.100" evidence="2"/>
<dbReference type="Proteomes" id="UP000572051">
    <property type="component" value="Unassembled WGS sequence"/>
</dbReference>
<proteinExistence type="inferred from homology"/>
<organism evidence="2 3">
    <name type="scientific">Nocardiopsis aegyptia</name>
    <dbReference type="NCBI Taxonomy" id="220378"/>
    <lineage>
        <taxon>Bacteria</taxon>
        <taxon>Bacillati</taxon>
        <taxon>Actinomycetota</taxon>
        <taxon>Actinomycetes</taxon>
        <taxon>Streptosporangiales</taxon>
        <taxon>Nocardiopsidaceae</taxon>
        <taxon>Nocardiopsis</taxon>
    </lineage>
</organism>
<dbReference type="RefSeq" id="WP_179821220.1">
    <property type="nucleotide sequence ID" value="NZ_JACCFS010000001.1"/>
</dbReference>
<evidence type="ECO:0000313" key="3">
    <source>
        <dbReference type="Proteomes" id="UP000572051"/>
    </source>
</evidence>
<dbReference type="InterPro" id="IPR036291">
    <property type="entry name" value="NAD(P)-bd_dom_sf"/>
</dbReference>
<dbReference type="PRINTS" id="PR00081">
    <property type="entry name" value="GDHRDH"/>
</dbReference>
<dbReference type="AlphaFoldDB" id="A0A7Z0EJD2"/>
<dbReference type="InterPro" id="IPR050259">
    <property type="entry name" value="SDR"/>
</dbReference>
<protein>
    <submittedName>
        <fullName evidence="2">3-oxoacyl-[acyl-carrier protein] reductase</fullName>
        <ecNumber evidence="2">1.1.1.100</ecNumber>
    </submittedName>
</protein>
<evidence type="ECO:0000256" key="1">
    <source>
        <dbReference type="ARBA" id="ARBA00006484"/>
    </source>
</evidence>
<dbReference type="Pfam" id="PF13561">
    <property type="entry name" value="adh_short_C2"/>
    <property type="match status" value="1"/>
</dbReference>
<accession>A0A7Z0EJD2</accession>
<keyword evidence="2" id="KW-0560">Oxidoreductase</keyword>